<dbReference type="Proteomes" id="UP000027920">
    <property type="component" value="Unassembled WGS sequence"/>
</dbReference>
<dbReference type="AlphaFoldDB" id="A0A072PMP1"/>
<reference evidence="1 2" key="1">
    <citation type="submission" date="2013-03" db="EMBL/GenBank/DDBJ databases">
        <title>The Genome Sequence of Exophiala aquamarina CBS 119918.</title>
        <authorList>
            <consortium name="The Broad Institute Genomics Platform"/>
            <person name="Cuomo C."/>
            <person name="de Hoog S."/>
            <person name="Gorbushina A."/>
            <person name="Walker B."/>
            <person name="Young S.K."/>
            <person name="Zeng Q."/>
            <person name="Gargeya S."/>
            <person name="Fitzgerald M."/>
            <person name="Haas B."/>
            <person name="Abouelleil A."/>
            <person name="Allen A.W."/>
            <person name="Alvarado L."/>
            <person name="Arachchi H.M."/>
            <person name="Berlin A.M."/>
            <person name="Chapman S.B."/>
            <person name="Gainer-Dewar J."/>
            <person name="Goldberg J."/>
            <person name="Griggs A."/>
            <person name="Gujja S."/>
            <person name="Hansen M."/>
            <person name="Howarth C."/>
            <person name="Imamovic A."/>
            <person name="Ireland A."/>
            <person name="Larimer J."/>
            <person name="McCowan C."/>
            <person name="Murphy C."/>
            <person name="Pearson M."/>
            <person name="Poon T.W."/>
            <person name="Priest M."/>
            <person name="Roberts A."/>
            <person name="Saif S."/>
            <person name="Shea T."/>
            <person name="Sisk P."/>
            <person name="Sykes S."/>
            <person name="Wortman J."/>
            <person name="Nusbaum C."/>
            <person name="Birren B."/>
        </authorList>
    </citation>
    <scope>NUCLEOTIDE SEQUENCE [LARGE SCALE GENOMIC DNA]</scope>
    <source>
        <strain evidence="1 2">CBS 119918</strain>
    </source>
</reference>
<accession>A0A072PMP1</accession>
<dbReference type="EMBL" id="AMGV01000002">
    <property type="protein sequence ID" value="KEF61037.1"/>
    <property type="molecule type" value="Genomic_DNA"/>
</dbReference>
<dbReference type="VEuPathDB" id="FungiDB:A1O9_02601"/>
<sequence length="211" mass="21918">MTDHSDRKRAAAITDADMSKLSALGVLSSGVNSYAPNGAVWLGDSGAYKSEFSNQSGEDLILVVWGVAGSWVNVVQPQITASIPAGQSIWLSFADGVSGGFTAVYGDTQLVNGQLSNTWGEFTFGQWGVVDVSREVKMDGHSLSIVGPSCTTDMNTCVFVCSTGNVCMYDYLLVNCENGSQPGANYGIHEGAPSGGCGGMGSAVSLKTTFT</sequence>
<name>A0A072PMP1_9EURO</name>
<dbReference type="OrthoDB" id="5320938at2759"/>
<protein>
    <submittedName>
        <fullName evidence="1">Uncharacterized protein</fullName>
    </submittedName>
</protein>
<gene>
    <name evidence="1" type="ORF">A1O9_02601</name>
</gene>
<dbReference type="RefSeq" id="XP_013263627.1">
    <property type="nucleotide sequence ID" value="XM_013408173.1"/>
</dbReference>
<evidence type="ECO:0000313" key="1">
    <source>
        <dbReference type="EMBL" id="KEF61037.1"/>
    </source>
</evidence>
<dbReference type="HOGENOM" id="CLU_065393_1_0_1"/>
<organism evidence="1 2">
    <name type="scientific">Exophiala aquamarina CBS 119918</name>
    <dbReference type="NCBI Taxonomy" id="1182545"/>
    <lineage>
        <taxon>Eukaryota</taxon>
        <taxon>Fungi</taxon>
        <taxon>Dikarya</taxon>
        <taxon>Ascomycota</taxon>
        <taxon>Pezizomycotina</taxon>
        <taxon>Eurotiomycetes</taxon>
        <taxon>Chaetothyriomycetidae</taxon>
        <taxon>Chaetothyriales</taxon>
        <taxon>Herpotrichiellaceae</taxon>
        <taxon>Exophiala</taxon>
    </lineage>
</organism>
<proteinExistence type="predicted"/>
<evidence type="ECO:0000313" key="2">
    <source>
        <dbReference type="Proteomes" id="UP000027920"/>
    </source>
</evidence>
<comment type="caution">
    <text evidence="1">The sequence shown here is derived from an EMBL/GenBank/DDBJ whole genome shotgun (WGS) entry which is preliminary data.</text>
</comment>
<keyword evidence="2" id="KW-1185">Reference proteome</keyword>
<dbReference type="STRING" id="1182545.A0A072PMP1"/>
<dbReference type="GeneID" id="25277543"/>